<feature type="transmembrane region" description="Helical" evidence="5">
    <location>
        <begin position="256"/>
        <end position="275"/>
    </location>
</feature>
<protein>
    <recommendedName>
        <fullName evidence="6">Major facilitator superfamily (MFS) profile domain-containing protein</fullName>
    </recommendedName>
</protein>
<feature type="transmembrane region" description="Helical" evidence="5">
    <location>
        <begin position="493"/>
        <end position="511"/>
    </location>
</feature>
<gene>
    <name evidence="7" type="ORF">DIATSA_LOCUS5535</name>
</gene>
<organism evidence="7 8">
    <name type="scientific">Diatraea saccharalis</name>
    <name type="common">sugarcane borer</name>
    <dbReference type="NCBI Taxonomy" id="40085"/>
    <lineage>
        <taxon>Eukaryota</taxon>
        <taxon>Metazoa</taxon>
        <taxon>Ecdysozoa</taxon>
        <taxon>Arthropoda</taxon>
        <taxon>Hexapoda</taxon>
        <taxon>Insecta</taxon>
        <taxon>Pterygota</taxon>
        <taxon>Neoptera</taxon>
        <taxon>Endopterygota</taxon>
        <taxon>Lepidoptera</taxon>
        <taxon>Glossata</taxon>
        <taxon>Ditrysia</taxon>
        <taxon>Pyraloidea</taxon>
        <taxon>Crambidae</taxon>
        <taxon>Crambinae</taxon>
        <taxon>Diatraea</taxon>
    </lineage>
</organism>
<dbReference type="Gene3D" id="1.20.1250.20">
    <property type="entry name" value="MFS general substrate transporter like domains"/>
    <property type="match status" value="1"/>
</dbReference>
<comment type="subcellular location">
    <subcellularLocation>
        <location evidence="1">Membrane</location>
        <topology evidence="1">Multi-pass membrane protein</topology>
    </subcellularLocation>
</comment>
<accession>A0A9N9R1W3</accession>
<evidence type="ECO:0000259" key="6">
    <source>
        <dbReference type="PROSITE" id="PS50850"/>
    </source>
</evidence>
<keyword evidence="2 5" id="KW-0812">Transmembrane</keyword>
<evidence type="ECO:0000256" key="4">
    <source>
        <dbReference type="ARBA" id="ARBA00023136"/>
    </source>
</evidence>
<feature type="transmembrane region" description="Helical" evidence="5">
    <location>
        <begin position="172"/>
        <end position="189"/>
    </location>
</feature>
<dbReference type="GO" id="GO:0016020">
    <property type="term" value="C:membrane"/>
    <property type="evidence" value="ECO:0007669"/>
    <property type="project" value="UniProtKB-SubCell"/>
</dbReference>
<dbReference type="OrthoDB" id="2544694at2759"/>
<dbReference type="EMBL" id="OU893349">
    <property type="protein sequence ID" value="CAG9787670.1"/>
    <property type="molecule type" value="Genomic_DNA"/>
</dbReference>
<dbReference type="InterPro" id="IPR011701">
    <property type="entry name" value="MFS"/>
</dbReference>
<evidence type="ECO:0000256" key="5">
    <source>
        <dbReference type="SAM" id="Phobius"/>
    </source>
</evidence>
<dbReference type="AlphaFoldDB" id="A0A9N9R1W3"/>
<keyword evidence="4 5" id="KW-0472">Membrane</keyword>
<feature type="transmembrane region" description="Helical" evidence="5">
    <location>
        <begin position="404"/>
        <end position="422"/>
    </location>
</feature>
<dbReference type="PANTHER" id="PTHR24064">
    <property type="entry name" value="SOLUTE CARRIER FAMILY 22 MEMBER"/>
    <property type="match status" value="1"/>
</dbReference>
<dbReference type="PROSITE" id="PS50850">
    <property type="entry name" value="MFS"/>
    <property type="match status" value="1"/>
</dbReference>
<evidence type="ECO:0000313" key="8">
    <source>
        <dbReference type="Proteomes" id="UP001153714"/>
    </source>
</evidence>
<dbReference type="Pfam" id="PF07690">
    <property type="entry name" value="MFS_1"/>
    <property type="match status" value="1"/>
</dbReference>
<feature type="transmembrane region" description="Helical" evidence="5">
    <location>
        <begin position="195"/>
        <end position="218"/>
    </location>
</feature>
<feature type="transmembrane region" description="Helical" evidence="5">
    <location>
        <begin position="230"/>
        <end position="250"/>
    </location>
</feature>
<evidence type="ECO:0000256" key="3">
    <source>
        <dbReference type="ARBA" id="ARBA00022989"/>
    </source>
</evidence>
<dbReference type="SUPFAM" id="SSF103473">
    <property type="entry name" value="MFS general substrate transporter"/>
    <property type="match status" value="1"/>
</dbReference>
<name>A0A9N9R1W3_9NEOP</name>
<feature type="transmembrane region" description="Helical" evidence="5">
    <location>
        <begin position="376"/>
        <end position="397"/>
    </location>
</feature>
<keyword evidence="3 5" id="KW-1133">Transmembrane helix</keyword>
<feature type="domain" description="Major facilitator superfamily (MFS) profile" evidence="6">
    <location>
        <begin position="94"/>
        <end position="517"/>
    </location>
</feature>
<evidence type="ECO:0000256" key="2">
    <source>
        <dbReference type="ARBA" id="ARBA00022692"/>
    </source>
</evidence>
<feature type="transmembrane region" description="Helical" evidence="5">
    <location>
        <begin position="32"/>
        <end position="54"/>
    </location>
</feature>
<dbReference type="Proteomes" id="UP001153714">
    <property type="component" value="Chromosome 18"/>
</dbReference>
<evidence type="ECO:0000256" key="1">
    <source>
        <dbReference type="ARBA" id="ARBA00004141"/>
    </source>
</evidence>
<evidence type="ECO:0000313" key="7">
    <source>
        <dbReference type="EMBL" id="CAG9787670.1"/>
    </source>
</evidence>
<dbReference type="PROSITE" id="PS00216">
    <property type="entry name" value="SUGAR_TRANSPORT_1"/>
    <property type="match status" value="1"/>
</dbReference>
<reference evidence="7" key="1">
    <citation type="submission" date="2021-12" db="EMBL/GenBank/DDBJ databases">
        <authorList>
            <person name="King R."/>
        </authorList>
    </citation>
    <scope>NUCLEOTIDE SEQUENCE</scope>
</reference>
<proteinExistence type="predicted"/>
<feature type="transmembrane region" description="Helical" evidence="5">
    <location>
        <begin position="343"/>
        <end position="364"/>
    </location>
</feature>
<sequence length="541" mass="61431">MVVSNVINNNKMHECDASDPFSKLQKFGCFQFYQYFLLCLPLLVVSMMHVNYVFVAEQVNHRCKVPECDIANPVVDIPSWWPKNVDPKCYKPILDIKKYQANNNTCSDVTFLEQIEKCNSWIFENHNSIISELNLGCDSWKVSLVGSIHNAGMIVSMMITGWIADKIGRKPTVIICSIGGFVGMFKIFVTNYYTYIALEFLESVLASGLYTVAVVLLIEVGGETKRVSTGVIFSYAVYMGEISFALLAMGFKYWKYLILLVYTPSILFISFTIFLRESTRWQILHGRMDDVKKTFKITSKMNGLHLPQETIDAWSDVEIKSKYNLEMQIEKETMKDVIRSKEILTRLAVTSFCFFTSSFLYYGLIIHSVLLPGDKYTNFILTSVVSFPGDLLAYYTMNYIGRRITLQCGYIITAIFLLAQIFSPDHMFWLKIFLFLVGKFGVVICFTGIYTYSLELFPTSVRGSLLGWGNTAARVGSMLAPLTSLLMSQMTSLPSILFSLTAILSAIFLIFTPETKVMPLFDTIAQVEANKRKNSEICTHL</sequence>
<dbReference type="InterPro" id="IPR036259">
    <property type="entry name" value="MFS_trans_sf"/>
</dbReference>
<reference evidence="7" key="2">
    <citation type="submission" date="2022-10" db="EMBL/GenBank/DDBJ databases">
        <authorList>
            <consortium name="ENA_rothamsted_submissions"/>
            <consortium name="culmorum"/>
            <person name="King R."/>
        </authorList>
    </citation>
    <scope>NUCLEOTIDE SEQUENCE</scope>
</reference>
<dbReference type="InterPro" id="IPR020846">
    <property type="entry name" value="MFS_dom"/>
</dbReference>
<keyword evidence="8" id="KW-1185">Reference proteome</keyword>
<dbReference type="InterPro" id="IPR005829">
    <property type="entry name" value="Sugar_transporter_CS"/>
</dbReference>
<feature type="transmembrane region" description="Helical" evidence="5">
    <location>
        <begin position="428"/>
        <end position="453"/>
    </location>
</feature>
<dbReference type="GO" id="GO:0022857">
    <property type="term" value="F:transmembrane transporter activity"/>
    <property type="evidence" value="ECO:0007669"/>
    <property type="project" value="InterPro"/>
</dbReference>